<organism evidence="2 3">
    <name type="scientific">Neoarthrinium moseri</name>
    <dbReference type="NCBI Taxonomy" id="1658444"/>
    <lineage>
        <taxon>Eukaryota</taxon>
        <taxon>Fungi</taxon>
        <taxon>Dikarya</taxon>
        <taxon>Ascomycota</taxon>
        <taxon>Pezizomycotina</taxon>
        <taxon>Sordariomycetes</taxon>
        <taxon>Xylariomycetidae</taxon>
        <taxon>Amphisphaeriales</taxon>
        <taxon>Apiosporaceae</taxon>
        <taxon>Neoarthrinium</taxon>
    </lineage>
</organism>
<evidence type="ECO:0000313" key="3">
    <source>
        <dbReference type="Proteomes" id="UP000829685"/>
    </source>
</evidence>
<evidence type="ECO:0000259" key="1">
    <source>
        <dbReference type="Pfam" id="PF26640"/>
    </source>
</evidence>
<dbReference type="EMBL" id="JAFIMR010000001">
    <property type="protein sequence ID" value="KAI1881326.1"/>
    <property type="molecule type" value="Genomic_DNA"/>
</dbReference>
<dbReference type="PANTHER" id="PTHR10622">
    <property type="entry name" value="HET DOMAIN-CONTAINING PROTEIN"/>
    <property type="match status" value="1"/>
</dbReference>
<dbReference type="Proteomes" id="UP000829685">
    <property type="component" value="Unassembled WGS sequence"/>
</dbReference>
<keyword evidence="3" id="KW-1185">Reference proteome</keyword>
<name>A0A9Q0AVA7_9PEZI</name>
<comment type="caution">
    <text evidence="2">The sequence shown here is derived from an EMBL/GenBank/DDBJ whole genome shotgun (WGS) entry which is preliminary data.</text>
</comment>
<dbReference type="InterPro" id="IPR058525">
    <property type="entry name" value="DUF8212"/>
</dbReference>
<protein>
    <recommendedName>
        <fullName evidence="1">DUF8212 domain-containing protein</fullName>
    </recommendedName>
</protein>
<evidence type="ECO:0000313" key="2">
    <source>
        <dbReference type="EMBL" id="KAI1881326.1"/>
    </source>
</evidence>
<gene>
    <name evidence="2" type="ORF">JX265_000152</name>
</gene>
<proteinExistence type="predicted"/>
<dbReference type="PANTHER" id="PTHR10622:SF10">
    <property type="entry name" value="HET DOMAIN-CONTAINING PROTEIN"/>
    <property type="match status" value="1"/>
</dbReference>
<dbReference type="AlphaFoldDB" id="A0A9Q0AVA7"/>
<feature type="domain" description="DUF8212" evidence="1">
    <location>
        <begin position="36"/>
        <end position="64"/>
    </location>
</feature>
<accession>A0A9Q0AVA7</accession>
<reference evidence="2" key="1">
    <citation type="submission" date="2021-03" db="EMBL/GenBank/DDBJ databases">
        <title>Revisited historic fungal species revealed as producer of novel bioactive compounds through whole genome sequencing and comparative genomics.</title>
        <authorList>
            <person name="Vignolle G.A."/>
            <person name="Hochenegger N."/>
            <person name="Mach R.L."/>
            <person name="Mach-Aigner A.R."/>
            <person name="Javad Rahimi M."/>
            <person name="Salim K.A."/>
            <person name="Chan C.M."/>
            <person name="Lim L.B.L."/>
            <person name="Cai F."/>
            <person name="Druzhinina I.S."/>
            <person name="U'Ren J.M."/>
            <person name="Derntl C."/>
        </authorList>
    </citation>
    <scope>NUCLEOTIDE SEQUENCE</scope>
    <source>
        <strain evidence="2">TUCIM 5799</strain>
    </source>
</reference>
<sequence>MSWAAGRQTEKEEDRAYSLLGMFNIYMPVIYGEGIRAFTQLQEEIVRASYDHSIFAWNGSLPTSTVTFGSTVSMFAETPDQFSASQHHPMDVTNAGLHIELPLFPVSEPGYDGVYYACIACTLKRGPSSRTQRDQEWPVIYLYKPPTSTSQLYNRVSFKGQMTGTISTIGRQIKMQLLWVSPYENVLPLRDLPIKIVDAWTNGAFVEENKLELHTHPGTWAMKPGRQVHFPSIKFSVVARRITVTERLFFRPDTYQRPHCLSTMIIGSDNISKQVLAVVAIGRGAWYLFLSILDKTVTAEDCFKALLQPGSGAHSGFIGCGIPFSADYPTTLNLGQYHVTVQRDSLGHSYLAFRIIFGTGTVQNRSEVPIACKQHFFKSVFSMDLQVERLRLA</sequence>
<dbReference type="Pfam" id="PF26640">
    <property type="entry name" value="DUF8212"/>
    <property type="match status" value="1"/>
</dbReference>